<reference evidence="2" key="1">
    <citation type="journal article" date="2019" name="bioRxiv">
        <title>The Genome of the Zebra Mussel, Dreissena polymorpha: A Resource for Invasive Species Research.</title>
        <authorList>
            <person name="McCartney M.A."/>
            <person name="Auch B."/>
            <person name="Kono T."/>
            <person name="Mallez S."/>
            <person name="Zhang Y."/>
            <person name="Obille A."/>
            <person name="Becker A."/>
            <person name="Abrahante J.E."/>
            <person name="Garbe J."/>
            <person name="Badalamenti J.P."/>
            <person name="Herman A."/>
            <person name="Mangelson H."/>
            <person name="Liachko I."/>
            <person name="Sullivan S."/>
            <person name="Sone E.D."/>
            <person name="Koren S."/>
            <person name="Silverstein K.A.T."/>
            <person name="Beckman K.B."/>
            <person name="Gohl D.M."/>
        </authorList>
    </citation>
    <scope>NUCLEOTIDE SEQUENCE</scope>
    <source>
        <strain evidence="2">Duluth1</strain>
        <tissue evidence="2">Whole animal</tissue>
    </source>
</reference>
<dbReference type="Proteomes" id="UP000828390">
    <property type="component" value="Unassembled WGS sequence"/>
</dbReference>
<proteinExistence type="predicted"/>
<comment type="caution">
    <text evidence="2">The sequence shown here is derived from an EMBL/GenBank/DDBJ whole genome shotgun (WGS) entry which is preliminary data.</text>
</comment>
<protein>
    <submittedName>
        <fullName evidence="2">Uncharacterized protein</fullName>
    </submittedName>
</protein>
<evidence type="ECO:0000313" key="2">
    <source>
        <dbReference type="EMBL" id="KAH3837242.1"/>
    </source>
</evidence>
<sequence length="96" mass="11600">MERFGKRNTLSLSKHQIMSTVEHRVLWIVTVYTKMIHKEVVPFQQSVHQLERICWILHRQVIRFLNVFFFAMLDQSTNLAIVLLNLKHVKWFLSHN</sequence>
<reference evidence="2" key="2">
    <citation type="submission" date="2020-11" db="EMBL/GenBank/DDBJ databases">
        <authorList>
            <person name="McCartney M.A."/>
            <person name="Auch B."/>
            <person name="Kono T."/>
            <person name="Mallez S."/>
            <person name="Becker A."/>
            <person name="Gohl D.M."/>
            <person name="Silverstein K.A.T."/>
            <person name="Koren S."/>
            <person name="Bechman K.B."/>
            <person name="Herman A."/>
            <person name="Abrahante J.E."/>
            <person name="Garbe J."/>
        </authorList>
    </citation>
    <scope>NUCLEOTIDE SEQUENCE</scope>
    <source>
        <strain evidence="2">Duluth1</strain>
        <tissue evidence="2">Whole animal</tissue>
    </source>
</reference>
<keyword evidence="1" id="KW-0472">Membrane</keyword>
<evidence type="ECO:0000256" key="1">
    <source>
        <dbReference type="SAM" id="Phobius"/>
    </source>
</evidence>
<gene>
    <name evidence="2" type="ORF">DPMN_110623</name>
</gene>
<keyword evidence="3" id="KW-1185">Reference proteome</keyword>
<keyword evidence="1" id="KW-0812">Transmembrane</keyword>
<keyword evidence="1" id="KW-1133">Transmembrane helix</keyword>
<dbReference type="AlphaFoldDB" id="A0A9D4QP12"/>
<organism evidence="2 3">
    <name type="scientific">Dreissena polymorpha</name>
    <name type="common">Zebra mussel</name>
    <name type="synonym">Mytilus polymorpha</name>
    <dbReference type="NCBI Taxonomy" id="45954"/>
    <lineage>
        <taxon>Eukaryota</taxon>
        <taxon>Metazoa</taxon>
        <taxon>Spiralia</taxon>
        <taxon>Lophotrochozoa</taxon>
        <taxon>Mollusca</taxon>
        <taxon>Bivalvia</taxon>
        <taxon>Autobranchia</taxon>
        <taxon>Heteroconchia</taxon>
        <taxon>Euheterodonta</taxon>
        <taxon>Imparidentia</taxon>
        <taxon>Neoheterodontei</taxon>
        <taxon>Myida</taxon>
        <taxon>Dreissenoidea</taxon>
        <taxon>Dreissenidae</taxon>
        <taxon>Dreissena</taxon>
    </lineage>
</organism>
<accession>A0A9D4QP12</accession>
<dbReference type="EMBL" id="JAIWYP010000004">
    <property type="protein sequence ID" value="KAH3837242.1"/>
    <property type="molecule type" value="Genomic_DNA"/>
</dbReference>
<name>A0A9D4QP12_DREPO</name>
<feature type="transmembrane region" description="Helical" evidence="1">
    <location>
        <begin position="64"/>
        <end position="86"/>
    </location>
</feature>
<evidence type="ECO:0000313" key="3">
    <source>
        <dbReference type="Proteomes" id="UP000828390"/>
    </source>
</evidence>